<dbReference type="EMBL" id="JACJIB010000002">
    <property type="protein sequence ID" value="MBA8912071.1"/>
    <property type="molecule type" value="Genomic_DNA"/>
</dbReference>
<dbReference type="Gene3D" id="2.160.20.10">
    <property type="entry name" value="Single-stranded right-handed beta-helix, Pectin lyase-like"/>
    <property type="match status" value="1"/>
</dbReference>
<evidence type="ECO:0008006" key="4">
    <source>
        <dbReference type="Google" id="ProtNLM"/>
    </source>
</evidence>
<proteinExistence type="predicted"/>
<gene>
    <name evidence="2" type="ORF">HNR51_001139</name>
</gene>
<feature type="signal peptide" evidence="1">
    <location>
        <begin position="1"/>
        <end position="20"/>
    </location>
</feature>
<evidence type="ECO:0000256" key="1">
    <source>
        <dbReference type="SAM" id="SignalP"/>
    </source>
</evidence>
<feature type="chain" id="PRO_5041411904" description="Pectate lyase superfamily protein domain-containing protein" evidence="1">
    <location>
        <begin position="21"/>
        <end position="603"/>
    </location>
</feature>
<dbReference type="SUPFAM" id="SSF51126">
    <property type="entry name" value="Pectin lyase-like"/>
    <property type="match status" value="1"/>
</dbReference>
<dbReference type="AlphaFoldDB" id="A0AA40S006"/>
<organism evidence="2 3">
    <name type="scientific">Methylorubrum thiocyanatum</name>
    <dbReference type="NCBI Taxonomy" id="47958"/>
    <lineage>
        <taxon>Bacteria</taxon>
        <taxon>Pseudomonadati</taxon>
        <taxon>Pseudomonadota</taxon>
        <taxon>Alphaproteobacteria</taxon>
        <taxon>Hyphomicrobiales</taxon>
        <taxon>Methylobacteriaceae</taxon>
        <taxon>Methylorubrum</taxon>
    </lineage>
</organism>
<comment type="caution">
    <text evidence="2">The sequence shown here is derived from an EMBL/GenBank/DDBJ whole genome shotgun (WGS) entry which is preliminary data.</text>
</comment>
<accession>A0AA40S006</accession>
<evidence type="ECO:0000313" key="2">
    <source>
        <dbReference type="EMBL" id="MBA8912071.1"/>
    </source>
</evidence>
<evidence type="ECO:0000313" key="3">
    <source>
        <dbReference type="Proteomes" id="UP000543554"/>
    </source>
</evidence>
<protein>
    <recommendedName>
        <fullName evidence="4">Pectate lyase superfamily protein domain-containing protein</fullName>
    </recommendedName>
</protein>
<keyword evidence="1" id="KW-0732">Signal</keyword>
<dbReference type="InterPro" id="IPR012334">
    <property type="entry name" value="Pectin_lyas_fold"/>
</dbReference>
<dbReference type="InterPro" id="IPR011050">
    <property type="entry name" value="Pectin_lyase_fold/virulence"/>
</dbReference>
<keyword evidence="3" id="KW-1185">Reference proteome</keyword>
<dbReference type="RefSeq" id="WP_182554257.1">
    <property type="nucleotide sequence ID" value="NZ_BPRF01000005.1"/>
</dbReference>
<name>A0AA40S006_9HYPH</name>
<sequence>MKRFLVSLFALVALTAPALAQTRALPPGEIRANGDITFGNALKLGKRDAGKTIITPDTLQILGSGSTGPVDGMNVTAPGTATARSLAERAGDRRSARDFGAKGDGVNDTSALSNYFVGVSDGQAVRFTAGVYPTSATQTVSSKTFIATGEGSRLTRLRKIGNGDGLTVVLDDGKQSADLRGVTIDTTGYNSGTGYTAGYYKLGFDDRASTRAVWDDVEFTGANSRTQGWGTLAHLLNINGLTSSKLQLNGIAPQSTGSIDEAQHNITKTGVLWDGTVYPTDGLFSQTRAYSLGTVFKVAGAAEGMSWHQFTSVYVGTFLDWTPDSGFGGRPHLSLQNGHAAVYESVAKIGAVQNVWIKDILGYHIGTRDGVLLNLTDVADTVIDGNQLLKFATGTAKSTGLVLAGTNTRNVRVSKNHFGGTANPLDVCAYIAAGTPGVTIANDNYWNCATDIDDRTNGLVQYGGRRDVFQMAASAGQSLPNDVETVIKYDAANGDNFLGMIRNADGSFTVPPGKGIRRITVTPMTFFGNSAVGSRAIRVTKNNGAVPWLHDIRSANGNDASTLSSMVIPVVPGDVIRVTARQNSGGALPLAGLGYTQVTITEN</sequence>
<dbReference type="Proteomes" id="UP000543554">
    <property type="component" value="Unassembled WGS sequence"/>
</dbReference>
<reference evidence="2 3" key="1">
    <citation type="submission" date="2020-08" db="EMBL/GenBank/DDBJ databases">
        <title>Genomic Encyclopedia of Type Strains, Phase IV (KMG-IV): sequencing the most valuable type-strain genomes for metagenomic binning, comparative biology and taxonomic classification.</title>
        <authorList>
            <person name="Goeker M."/>
        </authorList>
    </citation>
    <scope>NUCLEOTIDE SEQUENCE [LARGE SCALE GENOMIC DNA]</scope>
    <source>
        <strain evidence="2 3">DSM 11490</strain>
    </source>
</reference>